<dbReference type="InterPro" id="IPR001509">
    <property type="entry name" value="Epimerase_deHydtase"/>
</dbReference>
<dbReference type="Gene3D" id="3.40.50.720">
    <property type="entry name" value="NAD(P)-binding Rossmann-like Domain"/>
    <property type="match status" value="1"/>
</dbReference>
<evidence type="ECO:0000313" key="2">
    <source>
        <dbReference type="EMBL" id="SVB56081.1"/>
    </source>
</evidence>
<dbReference type="PANTHER" id="PTHR48079:SF6">
    <property type="entry name" value="NAD(P)-BINDING DOMAIN-CONTAINING PROTEIN-RELATED"/>
    <property type="match status" value="1"/>
</dbReference>
<dbReference type="GO" id="GO:0004029">
    <property type="term" value="F:aldehyde dehydrogenase (NAD+) activity"/>
    <property type="evidence" value="ECO:0007669"/>
    <property type="project" value="TreeGrafter"/>
</dbReference>
<dbReference type="GO" id="GO:0005737">
    <property type="term" value="C:cytoplasm"/>
    <property type="evidence" value="ECO:0007669"/>
    <property type="project" value="TreeGrafter"/>
</dbReference>
<name>A0A382F1R6_9ZZZZ</name>
<gene>
    <name evidence="2" type="ORF">METZ01_LOCUS208935</name>
</gene>
<proteinExistence type="predicted"/>
<evidence type="ECO:0000259" key="1">
    <source>
        <dbReference type="Pfam" id="PF01370"/>
    </source>
</evidence>
<dbReference type="AlphaFoldDB" id="A0A382F1R6"/>
<dbReference type="CDD" id="cd05266">
    <property type="entry name" value="SDR_a4"/>
    <property type="match status" value="1"/>
</dbReference>
<sequence length="285" mass="30781">MDQPAQTSLSGDPERIGMNSFFVGCGYVGSQVARRELTDGGSVGALVRRVKSAATLNSIGVDTQSVDLNSLALKPLPDLTGRVLYWFVPPPAQGLLDSRLAAGLGAIRRGFEPVRIVLISTTGVYGDCGGEWVDESRPVNPKSDRGQRRVDAEQKLQKWCQGRDVSSVVLRVPGIYGPGKLPLKRLRAGHPVLAPQVSPWSNRVHAHDLVAACLAAARLEKPARVYNVSDGNPSSMTDFFFRVADATGLPRPPVIGREQQEEALSAGLLSYLAESKRIDNSLMRE</sequence>
<organism evidence="2">
    <name type="scientific">marine metagenome</name>
    <dbReference type="NCBI Taxonomy" id="408172"/>
    <lineage>
        <taxon>unclassified sequences</taxon>
        <taxon>metagenomes</taxon>
        <taxon>ecological metagenomes</taxon>
    </lineage>
</organism>
<dbReference type="InterPro" id="IPR051783">
    <property type="entry name" value="NAD(P)-dependent_oxidoreduct"/>
</dbReference>
<dbReference type="PANTHER" id="PTHR48079">
    <property type="entry name" value="PROTEIN YEEZ"/>
    <property type="match status" value="1"/>
</dbReference>
<dbReference type="EMBL" id="UINC01047163">
    <property type="protein sequence ID" value="SVB56081.1"/>
    <property type="molecule type" value="Genomic_DNA"/>
</dbReference>
<accession>A0A382F1R6</accession>
<reference evidence="2" key="1">
    <citation type="submission" date="2018-05" db="EMBL/GenBank/DDBJ databases">
        <authorList>
            <person name="Lanie J.A."/>
            <person name="Ng W.-L."/>
            <person name="Kazmierczak K.M."/>
            <person name="Andrzejewski T.M."/>
            <person name="Davidsen T.M."/>
            <person name="Wayne K.J."/>
            <person name="Tettelin H."/>
            <person name="Glass J.I."/>
            <person name="Rusch D."/>
            <person name="Podicherti R."/>
            <person name="Tsui H.-C.T."/>
            <person name="Winkler M.E."/>
        </authorList>
    </citation>
    <scope>NUCLEOTIDE SEQUENCE</scope>
</reference>
<dbReference type="SUPFAM" id="SSF51735">
    <property type="entry name" value="NAD(P)-binding Rossmann-fold domains"/>
    <property type="match status" value="1"/>
</dbReference>
<dbReference type="InterPro" id="IPR036291">
    <property type="entry name" value="NAD(P)-bd_dom_sf"/>
</dbReference>
<protein>
    <recommendedName>
        <fullName evidence="1">NAD-dependent epimerase/dehydratase domain-containing protein</fullName>
    </recommendedName>
</protein>
<dbReference type="Pfam" id="PF01370">
    <property type="entry name" value="Epimerase"/>
    <property type="match status" value="1"/>
</dbReference>
<feature type="non-terminal residue" evidence="2">
    <location>
        <position position="285"/>
    </location>
</feature>
<feature type="domain" description="NAD-dependent epimerase/dehydratase" evidence="1">
    <location>
        <begin position="112"/>
        <end position="228"/>
    </location>
</feature>